<evidence type="ECO:0000313" key="3">
    <source>
        <dbReference type="EMBL" id="WWC69995.1"/>
    </source>
</evidence>
<dbReference type="KEGG" id="kpin:30172857"/>
<evidence type="ECO:0000313" key="4">
    <source>
        <dbReference type="Proteomes" id="UP000094020"/>
    </source>
</evidence>
<reference evidence="3" key="4">
    <citation type="submission" date="2024-02" db="EMBL/GenBank/DDBJ databases">
        <title>Comparative genomics of Cryptococcus and Kwoniella reveals pathogenesis evolution and contrasting modes of karyotype evolution via chromosome fusion or intercentromeric recombination.</title>
        <authorList>
            <person name="Coelho M.A."/>
            <person name="David-Palma M."/>
            <person name="Shea T."/>
            <person name="Bowers K."/>
            <person name="McGinley-Smith S."/>
            <person name="Mohammad A.W."/>
            <person name="Gnirke A."/>
            <person name="Yurkov A.M."/>
            <person name="Nowrousian M."/>
            <person name="Sun S."/>
            <person name="Cuomo C.A."/>
            <person name="Heitman J."/>
        </authorList>
    </citation>
    <scope>NUCLEOTIDE SEQUENCE</scope>
    <source>
        <strain evidence="3">CBS 10737</strain>
    </source>
</reference>
<reference evidence="3" key="2">
    <citation type="submission" date="2013-07" db="EMBL/GenBank/DDBJ databases">
        <authorList>
            <consortium name="The Broad Institute Genome Sequencing Platform"/>
            <person name="Cuomo C."/>
            <person name="Litvintseva A."/>
            <person name="Chen Y."/>
            <person name="Heitman J."/>
            <person name="Sun S."/>
            <person name="Springer D."/>
            <person name="Dromer F."/>
            <person name="Young S.K."/>
            <person name="Zeng Q."/>
            <person name="Gargeya S."/>
            <person name="Fitzgerald M."/>
            <person name="Abouelleil A."/>
            <person name="Alvarado L."/>
            <person name="Berlin A.M."/>
            <person name="Chapman S.B."/>
            <person name="Dewar J."/>
            <person name="Goldberg J."/>
            <person name="Griggs A."/>
            <person name="Gujja S."/>
            <person name="Hansen M."/>
            <person name="Howarth C."/>
            <person name="Imamovic A."/>
            <person name="Larimer J."/>
            <person name="McCowan C."/>
            <person name="Murphy C."/>
            <person name="Pearson M."/>
            <person name="Priest M."/>
            <person name="Roberts A."/>
            <person name="Saif S."/>
            <person name="Shea T."/>
            <person name="Sykes S."/>
            <person name="Wortman J."/>
            <person name="Nusbaum C."/>
            <person name="Birren B."/>
        </authorList>
    </citation>
    <scope>NUCLEOTIDE SEQUENCE</scope>
    <source>
        <strain evidence="3">CBS 10737</strain>
    </source>
</reference>
<feature type="compositionally biased region" description="Polar residues" evidence="1">
    <location>
        <begin position="505"/>
        <end position="516"/>
    </location>
</feature>
<feature type="region of interest" description="Disordered" evidence="1">
    <location>
        <begin position="1"/>
        <end position="191"/>
    </location>
</feature>
<organism evidence="2">
    <name type="scientific">Kwoniella pini CBS 10737</name>
    <dbReference type="NCBI Taxonomy" id="1296096"/>
    <lineage>
        <taxon>Eukaryota</taxon>
        <taxon>Fungi</taxon>
        <taxon>Dikarya</taxon>
        <taxon>Basidiomycota</taxon>
        <taxon>Agaricomycotina</taxon>
        <taxon>Tremellomycetes</taxon>
        <taxon>Tremellales</taxon>
        <taxon>Cryptococcaceae</taxon>
        <taxon>Kwoniella</taxon>
    </lineage>
</organism>
<dbReference type="Proteomes" id="UP000094020">
    <property type="component" value="Chromosome 5"/>
</dbReference>
<keyword evidence="4" id="KW-1185">Reference proteome</keyword>
<feature type="compositionally biased region" description="Polar residues" evidence="1">
    <location>
        <begin position="305"/>
        <end position="316"/>
    </location>
</feature>
<reference evidence="2" key="3">
    <citation type="submission" date="2016-07" db="EMBL/GenBank/DDBJ databases">
        <title>Evolution of pathogenesis and genome organization in the Tremellales.</title>
        <authorList>
            <person name="Cuomo C."/>
            <person name="Litvintseva A."/>
            <person name="Heitman J."/>
            <person name="Chen Y."/>
            <person name="Sun S."/>
            <person name="Springer D."/>
            <person name="Dromer F."/>
            <person name="Young S."/>
            <person name="Zeng Q."/>
            <person name="Chapman S."/>
            <person name="Gujja S."/>
            <person name="Saif S."/>
            <person name="Birren B."/>
        </authorList>
    </citation>
    <scope>NUCLEOTIDE SEQUENCE</scope>
    <source>
        <strain evidence="2">CBS 10737</strain>
    </source>
</reference>
<dbReference type="EMBL" id="CP144523">
    <property type="protein sequence ID" value="WWC69995.1"/>
    <property type="molecule type" value="Genomic_DNA"/>
</dbReference>
<feature type="region of interest" description="Disordered" evidence="1">
    <location>
        <begin position="273"/>
        <end position="341"/>
    </location>
</feature>
<feature type="compositionally biased region" description="Low complexity" evidence="1">
    <location>
        <begin position="477"/>
        <end position="494"/>
    </location>
</feature>
<gene>
    <name evidence="2" type="ORF">I206_04488</name>
    <name evidence="3" type="ORF">I206_103939</name>
</gene>
<dbReference type="OrthoDB" id="2573567at2759"/>
<feature type="compositionally biased region" description="Basic and acidic residues" evidence="1">
    <location>
        <begin position="495"/>
        <end position="504"/>
    </location>
</feature>
<protein>
    <submittedName>
        <fullName evidence="2">Uncharacterized protein</fullName>
    </submittedName>
</protein>
<feature type="compositionally biased region" description="Polar residues" evidence="1">
    <location>
        <begin position="127"/>
        <end position="160"/>
    </location>
</feature>
<feature type="compositionally biased region" description="Polar residues" evidence="1">
    <location>
        <begin position="10"/>
        <end position="22"/>
    </location>
</feature>
<feature type="compositionally biased region" description="Polar residues" evidence="1">
    <location>
        <begin position="51"/>
        <end position="72"/>
    </location>
</feature>
<feature type="compositionally biased region" description="Polar residues" evidence="1">
    <location>
        <begin position="172"/>
        <end position="191"/>
    </location>
</feature>
<evidence type="ECO:0000313" key="2">
    <source>
        <dbReference type="EMBL" id="OCF49957.1"/>
    </source>
</evidence>
<dbReference type="RefSeq" id="XP_019011176.1">
    <property type="nucleotide sequence ID" value="XM_019156218.1"/>
</dbReference>
<accession>A0A1B9I345</accession>
<proteinExistence type="predicted"/>
<feature type="region of interest" description="Disordered" evidence="1">
    <location>
        <begin position="537"/>
        <end position="573"/>
    </location>
</feature>
<reference evidence="2" key="1">
    <citation type="submission" date="2013-07" db="EMBL/GenBank/DDBJ databases">
        <title>The Genome Sequence of Cryptococcus pinus CBS10737.</title>
        <authorList>
            <consortium name="The Broad Institute Genome Sequencing Platform"/>
            <person name="Cuomo C."/>
            <person name="Litvintseva A."/>
            <person name="Chen Y."/>
            <person name="Heitman J."/>
            <person name="Sun S."/>
            <person name="Springer D."/>
            <person name="Dromer F."/>
            <person name="Young S.K."/>
            <person name="Zeng Q."/>
            <person name="Gargeya S."/>
            <person name="Fitzgerald M."/>
            <person name="Abouelleil A."/>
            <person name="Alvarado L."/>
            <person name="Berlin A.M."/>
            <person name="Chapman S.B."/>
            <person name="Dewar J."/>
            <person name="Goldberg J."/>
            <person name="Griggs A."/>
            <person name="Gujja S."/>
            <person name="Hansen M."/>
            <person name="Howarth C."/>
            <person name="Imamovic A."/>
            <person name="Larimer J."/>
            <person name="McCowan C."/>
            <person name="Murphy C."/>
            <person name="Pearson M."/>
            <person name="Priest M."/>
            <person name="Roberts A."/>
            <person name="Saif S."/>
            <person name="Shea T."/>
            <person name="Sykes S."/>
            <person name="Wortman J."/>
            <person name="Nusbaum C."/>
            <person name="Birren B."/>
        </authorList>
    </citation>
    <scope>NUCLEOTIDE SEQUENCE [LARGE SCALE GENOMIC DNA]</scope>
    <source>
        <strain evidence="2">CBS 10737</strain>
    </source>
</reference>
<dbReference type="AlphaFoldDB" id="A0A1B9I345"/>
<feature type="region of interest" description="Disordered" evidence="1">
    <location>
        <begin position="472"/>
        <end position="518"/>
    </location>
</feature>
<name>A0A1B9I345_9TREE</name>
<feature type="region of interest" description="Disordered" evidence="1">
    <location>
        <begin position="212"/>
        <end position="238"/>
    </location>
</feature>
<sequence>MEPSSPTPYRDSTSLIPSSPLQPGQFRKGHLRSSSRETILKGLSNWRRQAKSTSTSNTGLSIHSDINYNESRQIFKVEKSKSTQGSSSKRLGLGMGMRGTPAKKIKRSSKASIGTMSTPRMRKHSQPDGQSSEQSERSTTASSDALESGEEITSPSISDPETSRIVPRSYRSDNPTLSSHNATYDMLSSSSTRTARNDYIFTGKDFIIPLNDASSTRHDTSVQSTPHPSEDPAIISEPDSTPRSRFIVMQNQGQVPNNHDLEFSIPLNDITQPSVSRRQQHMGRSSSGSSKIKQRVSTPRKIPGMQSTPSVSASSVDDTDRVGPDADFFINPSPRNDQDIEDDSSIETIRGNKAAVLSPSEMQEDMTFVATRRGQELGQITETGVRETISYNSNRNTDIALGDHNVVNSESHNEVCFEVPHTPPANLSVITPSKEPISSSEAPLTPTDVDDTSYGFGWLQVFVQDKIPRPFRLSSEPDSSLAPTTPSSLTFSSRSEPDVHESGRSDISSPPSTVSIEMSKGKWRGAEALKRMEGGLYPQPDLEELDPIHNHTSEKEKRRRTGLNKQGTEMATREKRIPPEQVPKLTPDVMDARQDRIAHYIDLAENYKLNIEYVLW</sequence>
<dbReference type="EMBL" id="KI894011">
    <property type="protein sequence ID" value="OCF49957.1"/>
    <property type="molecule type" value="Genomic_DNA"/>
</dbReference>
<feature type="compositionally biased region" description="Basic and acidic residues" evidence="1">
    <location>
        <begin position="546"/>
        <end position="556"/>
    </location>
</feature>
<dbReference type="GeneID" id="30172857"/>
<evidence type="ECO:0000256" key="1">
    <source>
        <dbReference type="SAM" id="MobiDB-lite"/>
    </source>
</evidence>
<feature type="compositionally biased region" description="Polar residues" evidence="1">
    <location>
        <begin position="273"/>
        <end position="297"/>
    </location>
</feature>